<dbReference type="Proteomes" id="UP000783287">
    <property type="component" value="Unassembled WGS sequence"/>
</dbReference>
<evidence type="ECO:0000313" key="2">
    <source>
        <dbReference type="EMBL" id="MCA9382952.1"/>
    </source>
</evidence>
<reference evidence="2" key="2">
    <citation type="journal article" date="2021" name="Microbiome">
        <title>Successional dynamics and alternative stable states in a saline activated sludge microbial community over 9 years.</title>
        <authorList>
            <person name="Wang Y."/>
            <person name="Ye J."/>
            <person name="Ju F."/>
            <person name="Liu L."/>
            <person name="Boyd J.A."/>
            <person name="Deng Y."/>
            <person name="Parks D.H."/>
            <person name="Jiang X."/>
            <person name="Yin X."/>
            <person name="Woodcroft B.J."/>
            <person name="Tyson G.W."/>
            <person name="Hugenholtz P."/>
            <person name="Polz M.F."/>
            <person name="Zhang T."/>
        </authorList>
    </citation>
    <scope>NUCLEOTIDE SEQUENCE</scope>
    <source>
        <strain evidence="2">HKST-UBA14</strain>
    </source>
</reference>
<proteinExistence type="predicted"/>
<feature type="transmembrane region" description="Helical" evidence="1">
    <location>
        <begin position="18"/>
        <end position="38"/>
    </location>
</feature>
<reference evidence="2" key="1">
    <citation type="submission" date="2020-04" db="EMBL/GenBank/DDBJ databases">
        <authorList>
            <person name="Zhang T."/>
        </authorList>
    </citation>
    <scope>NUCLEOTIDE SEQUENCE</scope>
    <source>
        <strain evidence="2">HKST-UBA14</strain>
    </source>
</reference>
<dbReference type="AlphaFoldDB" id="A0A955L500"/>
<organism evidence="2 3">
    <name type="scientific">Candidatus Dojkabacteria bacterium</name>
    <dbReference type="NCBI Taxonomy" id="2099670"/>
    <lineage>
        <taxon>Bacteria</taxon>
        <taxon>Candidatus Dojkabacteria</taxon>
    </lineage>
</organism>
<evidence type="ECO:0000256" key="1">
    <source>
        <dbReference type="SAM" id="Phobius"/>
    </source>
</evidence>
<gene>
    <name evidence="2" type="ORF">KC909_01170</name>
</gene>
<protein>
    <submittedName>
        <fullName evidence="2">Uncharacterized protein</fullName>
    </submittedName>
</protein>
<keyword evidence="1" id="KW-0812">Transmembrane</keyword>
<keyword evidence="1" id="KW-1133">Transmembrane helix</keyword>
<dbReference type="EMBL" id="JAGQLK010000015">
    <property type="protein sequence ID" value="MCA9382952.1"/>
    <property type="molecule type" value="Genomic_DNA"/>
</dbReference>
<sequence length="164" mass="17940">MGTKNISNIEADGAVKQVITVIAAIILTIIVLGGFYVIGNKVTGNDSTANEESQFVEEYQAVFLSNGQVYFGQIISKDDHELELVDIYYLQINRPLQATSEEGEDAAQVAEETPATSSGITLVKLGSEIHGPTDRMVINMDQVMFIEDLRDDSRVVEAIKNESL</sequence>
<comment type="caution">
    <text evidence="2">The sequence shown here is derived from an EMBL/GenBank/DDBJ whole genome shotgun (WGS) entry which is preliminary data.</text>
</comment>
<evidence type="ECO:0000313" key="3">
    <source>
        <dbReference type="Proteomes" id="UP000783287"/>
    </source>
</evidence>
<name>A0A955L500_9BACT</name>
<keyword evidence="1" id="KW-0472">Membrane</keyword>
<accession>A0A955L500</accession>